<dbReference type="Pfam" id="PF10961">
    <property type="entry name" value="SelK_SelG"/>
    <property type="match status" value="1"/>
</dbReference>
<dbReference type="AlphaFoldDB" id="A0A5F8H1C3"/>
<accession>A0A5F8H1C3</accession>
<dbReference type="FunCoup" id="A0A5F8H1C3">
    <property type="interactions" value="717"/>
</dbReference>
<reference evidence="1" key="2">
    <citation type="submission" date="2025-08" db="UniProtKB">
        <authorList>
            <consortium name="Ensembl"/>
        </authorList>
    </citation>
    <scope>IDENTIFICATION</scope>
</reference>
<dbReference type="Proteomes" id="UP000002280">
    <property type="component" value="Chromosome 2"/>
</dbReference>
<name>A0A5F8H1C3_MONDO</name>
<sequence length="78" mass="9339">FKKRRNQNDPNYPTHVELLEFLNMEFIIHNIFWGIVDFVINFFKSLLQQDVKINGYINSPVSWYNEGRKSLENPHLNG</sequence>
<keyword evidence="2" id="KW-1185">Reference proteome</keyword>
<dbReference type="Ensembl" id="ENSMODT00000065228.1">
    <property type="protein sequence ID" value="ENSMODP00000053389.1"/>
    <property type="gene ID" value="ENSMODG00000042919.1"/>
</dbReference>
<organism evidence="1 2">
    <name type="scientific">Monodelphis domestica</name>
    <name type="common">Gray short-tailed opossum</name>
    <dbReference type="NCBI Taxonomy" id="13616"/>
    <lineage>
        <taxon>Eukaryota</taxon>
        <taxon>Metazoa</taxon>
        <taxon>Chordata</taxon>
        <taxon>Craniata</taxon>
        <taxon>Vertebrata</taxon>
        <taxon>Euteleostomi</taxon>
        <taxon>Mammalia</taxon>
        <taxon>Metatheria</taxon>
        <taxon>Didelphimorphia</taxon>
        <taxon>Didelphidae</taxon>
        <taxon>Monodelphis</taxon>
    </lineage>
</organism>
<protein>
    <submittedName>
        <fullName evidence="1">Uncharacterized protein</fullName>
    </submittedName>
</protein>
<dbReference type="STRING" id="13616.ENSMODP00000053389"/>
<reference evidence="1" key="3">
    <citation type="submission" date="2025-09" db="UniProtKB">
        <authorList>
            <consortium name="Ensembl"/>
        </authorList>
    </citation>
    <scope>IDENTIFICATION</scope>
</reference>
<proteinExistence type="predicted"/>
<reference evidence="1 2" key="1">
    <citation type="journal article" date="2007" name="Nature">
        <title>Genome of the marsupial Monodelphis domestica reveals innovation in non-coding sequences.</title>
        <authorList>
            <person name="Mikkelsen T.S."/>
            <person name="Wakefield M.J."/>
            <person name="Aken B."/>
            <person name="Amemiya C.T."/>
            <person name="Chang J.L."/>
            <person name="Duke S."/>
            <person name="Garber M."/>
            <person name="Gentles A.J."/>
            <person name="Goodstadt L."/>
            <person name="Heger A."/>
            <person name="Jurka J."/>
            <person name="Kamal M."/>
            <person name="Mauceli E."/>
            <person name="Searle S.M."/>
            <person name="Sharpe T."/>
            <person name="Baker M.L."/>
            <person name="Batzer M.A."/>
            <person name="Benos P.V."/>
            <person name="Belov K."/>
            <person name="Clamp M."/>
            <person name="Cook A."/>
            <person name="Cuff J."/>
            <person name="Das R."/>
            <person name="Davidow L."/>
            <person name="Deakin J.E."/>
            <person name="Fazzari M.J."/>
            <person name="Glass J.L."/>
            <person name="Grabherr M."/>
            <person name="Greally J.M."/>
            <person name="Gu W."/>
            <person name="Hore T.A."/>
            <person name="Huttley G.A."/>
            <person name="Kleber M."/>
            <person name="Jirtle R.L."/>
            <person name="Koina E."/>
            <person name="Lee J.T."/>
            <person name="Mahony S."/>
            <person name="Marra M.A."/>
            <person name="Miller R.D."/>
            <person name="Nicholls R.D."/>
            <person name="Oda M."/>
            <person name="Papenfuss A.T."/>
            <person name="Parra Z.E."/>
            <person name="Pollock D.D."/>
            <person name="Ray D.A."/>
            <person name="Schein J.E."/>
            <person name="Speed T.P."/>
            <person name="Thompson K."/>
            <person name="VandeBerg J.L."/>
            <person name="Wade C.M."/>
            <person name="Walker J.A."/>
            <person name="Waters P.D."/>
            <person name="Webber C."/>
            <person name="Weidman J.R."/>
            <person name="Xie X."/>
            <person name="Zody M.C."/>
            <person name="Baldwin J."/>
            <person name="Abdouelleil A."/>
            <person name="Abdulkadir J."/>
            <person name="Abebe A."/>
            <person name="Abera B."/>
            <person name="Abreu J."/>
            <person name="Acer S.C."/>
            <person name="Aftuck L."/>
            <person name="Alexander A."/>
            <person name="An P."/>
            <person name="Anderson E."/>
            <person name="Anderson S."/>
            <person name="Arachi H."/>
            <person name="Azer M."/>
            <person name="Bachantsang P."/>
            <person name="Barry A."/>
            <person name="Bayul T."/>
            <person name="Berlin A."/>
            <person name="Bessette D."/>
            <person name="Bloom T."/>
            <person name="Bloom T."/>
            <person name="Boguslavskiy L."/>
            <person name="Bonnet C."/>
            <person name="Boukhgalter B."/>
            <person name="Bourzgui I."/>
            <person name="Brown A."/>
            <person name="Cahill P."/>
            <person name="Channer S."/>
            <person name="Cheshatsang Y."/>
            <person name="Chuda L."/>
            <person name="Citroen M."/>
            <person name="Collymore A."/>
            <person name="Cooke P."/>
            <person name="Costello M."/>
            <person name="D'Aco K."/>
            <person name="Daza R."/>
            <person name="De Haan G."/>
            <person name="DeGray S."/>
            <person name="DeMaso C."/>
            <person name="Dhargay N."/>
            <person name="Dooley K."/>
            <person name="Dooley E."/>
            <person name="Doricent M."/>
            <person name="Dorje P."/>
            <person name="Dorjee K."/>
            <person name="Dupes A."/>
            <person name="Elong R."/>
            <person name="Falk J."/>
            <person name="Farina A."/>
            <person name="Faro S."/>
            <person name="Ferguson D."/>
            <person name="Fisher S."/>
            <person name="Foley C.D."/>
            <person name="Franke A."/>
            <person name="Friedrich D."/>
            <person name="Gadbois L."/>
            <person name="Gearin G."/>
            <person name="Gearin C.R."/>
            <person name="Giannoukos G."/>
            <person name="Goode T."/>
            <person name="Graham J."/>
            <person name="Grandbois E."/>
            <person name="Grewal S."/>
            <person name="Gyaltsen K."/>
            <person name="Hafez N."/>
            <person name="Hagos B."/>
            <person name="Hall J."/>
            <person name="Henson C."/>
            <person name="Hollinger A."/>
            <person name="Honan T."/>
            <person name="Huard M.D."/>
            <person name="Hughes L."/>
            <person name="Hurhula B."/>
            <person name="Husby M.E."/>
            <person name="Kamat A."/>
            <person name="Kanga B."/>
            <person name="Kashin S."/>
            <person name="Khazanovich D."/>
            <person name="Kisner P."/>
            <person name="Lance K."/>
            <person name="Lara M."/>
            <person name="Lee W."/>
            <person name="Lennon N."/>
            <person name="Letendre F."/>
            <person name="LeVine R."/>
            <person name="Lipovsky A."/>
            <person name="Liu X."/>
            <person name="Liu J."/>
            <person name="Liu S."/>
            <person name="Lokyitsang T."/>
            <person name="Lokyitsang Y."/>
            <person name="Lubonja R."/>
            <person name="Lui A."/>
            <person name="MacDonald P."/>
            <person name="Magnisalis V."/>
            <person name="Maru K."/>
            <person name="Matthews C."/>
            <person name="McCusker W."/>
            <person name="McDonough S."/>
            <person name="Mehta T."/>
            <person name="Meldrim J."/>
            <person name="Meneus L."/>
            <person name="Mihai O."/>
            <person name="Mihalev A."/>
            <person name="Mihova T."/>
            <person name="Mittelman R."/>
            <person name="Mlenga V."/>
            <person name="Montmayeur A."/>
            <person name="Mulrain L."/>
            <person name="Navidi A."/>
            <person name="Naylor J."/>
            <person name="Negash T."/>
            <person name="Nguyen T."/>
            <person name="Nguyen N."/>
            <person name="Nicol R."/>
            <person name="Norbu C."/>
            <person name="Norbu N."/>
            <person name="Novod N."/>
            <person name="O'Neill B."/>
            <person name="Osman S."/>
            <person name="Markiewicz E."/>
            <person name="Oyono O.L."/>
            <person name="Patti C."/>
            <person name="Phunkhang P."/>
            <person name="Pierre F."/>
            <person name="Priest M."/>
            <person name="Raghuraman S."/>
            <person name="Rege F."/>
            <person name="Reyes R."/>
            <person name="Rise C."/>
            <person name="Rogov P."/>
            <person name="Ross K."/>
            <person name="Ryan E."/>
            <person name="Settipalli S."/>
            <person name="Shea T."/>
            <person name="Sherpa N."/>
            <person name="Shi L."/>
            <person name="Shih D."/>
            <person name="Sparrow T."/>
            <person name="Spaulding J."/>
            <person name="Stalker J."/>
            <person name="Stange-Thomann N."/>
            <person name="Stavropoulos S."/>
            <person name="Stone C."/>
            <person name="Strader C."/>
            <person name="Tesfaye S."/>
            <person name="Thomson T."/>
            <person name="Thoulutsang Y."/>
            <person name="Thoulutsang D."/>
            <person name="Topham K."/>
            <person name="Topping I."/>
            <person name="Tsamla T."/>
            <person name="Vassiliev H."/>
            <person name="Vo A."/>
            <person name="Wangchuk T."/>
            <person name="Wangdi T."/>
            <person name="Weiand M."/>
            <person name="Wilkinson J."/>
            <person name="Wilson A."/>
            <person name="Yadav S."/>
            <person name="Young G."/>
            <person name="Yu Q."/>
            <person name="Zembek L."/>
            <person name="Zhong D."/>
            <person name="Zimmer A."/>
            <person name="Zwirko Z."/>
            <person name="Jaffe D.B."/>
            <person name="Alvarez P."/>
            <person name="Brockman W."/>
            <person name="Butler J."/>
            <person name="Chin C."/>
            <person name="Gnerre S."/>
            <person name="MacCallum I."/>
            <person name="Graves J.A."/>
            <person name="Ponting C.P."/>
            <person name="Breen M."/>
            <person name="Samollow P.B."/>
            <person name="Lander E.S."/>
            <person name="Lindblad-Toh K."/>
        </authorList>
    </citation>
    <scope>NUCLEOTIDE SEQUENCE [LARGE SCALE GENOMIC DNA]</scope>
</reference>
<evidence type="ECO:0000313" key="2">
    <source>
        <dbReference type="Proteomes" id="UP000002280"/>
    </source>
</evidence>
<dbReference type="InParanoid" id="A0A5F8H1C3"/>
<dbReference type="InterPro" id="IPR024491">
    <property type="entry name" value="Se_SelK/SelG"/>
</dbReference>
<evidence type="ECO:0000313" key="1">
    <source>
        <dbReference type="Ensembl" id="ENSMODP00000053389.1"/>
    </source>
</evidence>